<dbReference type="OrthoDB" id="9780991at2"/>
<dbReference type="Gene3D" id="3.40.190.10">
    <property type="entry name" value="Periplasmic binding protein-like II"/>
    <property type="match status" value="2"/>
</dbReference>
<reference evidence="4 5" key="1">
    <citation type="journal article" date="2009" name="Stand. Genomic Sci.">
        <title>Complete genome sequence of Beutenbergia cavernae type strain (HKI 0122).</title>
        <authorList>
            <person name="Land M."/>
            <person name="Pukall R."/>
            <person name="Abt B."/>
            <person name="Goker M."/>
            <person name="Rohde M."/>
            <person name="Glavina Del Rio T."/>
            <person name="Tice H."/>
            <person name="Copeland A."/>
            <person name="Cheng J.F."/>
            <person name="Lucas S."/>
            <person name="Chen F."/>
            <person name="Nolan M."/>
            <person name="Bruce D."/>
            <person name="Goodwin L."/>
            <person name="Pitluck S."/>
            <person name="Ivanova N."/>
            <person name="Mavromatis K."/>
            <person name="Ovchinnikova G."/>
            <person name="Pati A."/>
            <person name="Chen A."/>
            <person name="Palaniappan K."/>
            <person name="Hauser L."/>
            <person name="Chang Y.J."/>
            <person name="Jefferies C.C."/>
            <person name="Saunders E."/>
            <person name="Brettin T."/>
            <person name="Detter J.C."/>
            <person name="Han C."/>
            <person name="Chain P."/>
            <person name="Bristow J."/>
            <person name="Eisen J.A."/>
            <person name="Markowitz V."/>
            <person name="Hugenholtz P."/>
            <person name="Kyrpides N.C."/>
            <person name="Klenk H.P."/>
            <person name="Lapidus A."/>
        </authorList>
    </citation>
    <scope>NUCLEOTIDE SEQUENCE [LARGE SCALE GENOMIC DNA]</scope>
    <source>
        <strain evidence="5">ATCC BAA-8 / DSM 12333 / NBRC 16432</strain>
    </source>
</reference>
<dbReference type="PANTHER" id="PTHR30061:SF50">
    <property type="entry name" value="MALTOSE_MALTODEXTRIN-BINDING PERIPLASMIC PROTEIN"/>
    <property type="match status" value="1"/>
</dbReference>
<dbReference type="EMBL" id="CP001618">
    <property type="protein sequence ID" value="ACQ80848.1"/>
    <property type="molecule type" value="Genomic_DNA"/>
</dbReference>
<evidence type="ECO:0000313" key="5">
    <source>
        <dbReference type="Proteomes" id="UP000007962"/>
    </source>
</evidence>
<comment type="similarity">
    <text evidence="1">Belongs to the bacterial solute-binding protein 1 family.</text>
</comment>
<evidence type="ECO:0000313" key="4">
    <source>
        <dbReference type="EMBL" id="ACQ80848.1"/>
    </source>
</evidence>
<dbReference type="RefSeq" id="WP_015883088.1">
    <property type="nucleotide sequence ID" value="NC_012669.1"/>
</dbReference>
<evidence type="ECO:0000256" key="2">
    <source>
        <dbReference type="ARBA" id="ARBA00022448"/>
    </source>
</evidence>
<dbReference type="InterPro" id="IPR006311">
    <property type="entry name" value="TAT_signal"/>
</dbReference>
<organism evidence="4 5">
    <name type="scientific">Beutenbergia cavernae (strain ATCC BAA-8 / DSM 12333 / CCUG 43141 / JCM 11478 / NBRC 16432 / NCIMB 13614 / HKI 0122)</name>
    <dbReference type="NCBI Taxonomy" id="471853"/>
    <lineage>
        <taxon>Bacteria</taxon>
        <taxon>Bacillati</taxon>
        <taxon>Actinomycetota</taxon>
        <taxon>Actinomycetes</taxon>
        <taxon>Micrococcales</taxon>
        <taxon>Beutenbergiaceae</taxon>
        <taxon>Beutenbergia</taxon>
    </lineage>
</organism>
<dbReference type="GO" id="GO:1901982">
    <property type="term" value="F:maltose binding"/>
    <property type="evidence" value="ECO:0007669"/>
    <property type="project" value="TreeGrafter"/>
</dbReference>
<dbReference type="PROSITE" id="PS51318">
    <property type="entry name" value="TAT"/>
    <property type="match status" value="1"/>
</dbReference>
<accession>C5BXG5</accession>
<proteinExistence type="inferred from homology"/>
<dbReference type="Pfam" id="PF01547">
    <property type="entry name" value="SBP_bac_1"/>
    <property type="match status" value="1"/>
</dbReference>
<dbReference type="GO" id="GO:0055052">
    <property type="term" value="C:ATP-binding cassette (ABC) transporter complex, substrate-binding subunit-containing"/>
    <property type="evidence" value="ECO:0007669"/>
    <property type="project" value="TreeGrafter"/>
</dbReference>
<dbReference type="HOGENOM" id="CLU_031285_10_1_11"/>
<dbReference type="eggNOG" id="COG2182">
    <property type="taxonomic scope" value="Bacteria"/>
</dbReference>
<evidence type="ECO:0000256" key="3">
    <source>
        <dbReference type="ARBA" id="ARBA00022729"/>
    </source>
</evidence>
<protein>
    <submittedName>
        <fullName evidence="4">Extracellular solute-binding protein family 1</fullName>
    </submittedName>
</protein>
<name>C5BXG5_BEUC1</name>
<keyword evidence="5" id="KW-1185">Reference proteome</keyword>
<dbReference type="CDD" id="cd13585">
    <property type="entry name" value="PBP2_TMBP_like"/>
    <property type="match status" value="1"/>
</dbReference>
<dbReference type="GO" id="GO:0042956">
    <property type="term" value="P:maltodextrin transmembrane transport"/>
    <property type="evidence" value="ECO:0007669"/>
    <property type="project" value="TreeGrafter"/>
</dbReference>
<keyword evidence="2" id="KW-0813">Transport</keyword>
<gene>
    <name evidence="4" type="ordered locus">Bcav_2603</name>
</gene>
<dbReference type="GO" id="GO:0015768">
    <property type="term" value="P:maltose transport"/>
    <property type="evidence" value="ECO:0007669"/>
    <property type="project" value="TreeGrafter"/>
</dbReference>
<dbReference type="KEGG" id="bcv:Bcav_2603"/>
<dbReference type="Proteomes" id="UP000007962">
    <property type="component" value="Chromosome"/>
</dbReference>
<dbReference type="SUPFAM" id="SSF53850">
    <property type="entry name" value="Periplasmic binding protein-like II"/>
    <property type="match status" value="1"/>
</dbReference>
<dbReference type="InterPro" id="IPR006059">
    <property type="entry name" value="SBP"/>
</dbReference>
<dbReference type="AlphaFoldDB" id="C5BXG5"/>
<evidence type="ECO:0000256" key="1">
    <source>
        <dbReference type="ARBA" id="ARBA00008520"/>
    </source>
</evidence>
<sequence>MTTRQRLDRTTFGSAHLSRRGVLRGLGSVGAAGTLGALGAACSANAPQGGSGEGGGGGSATLQVYWNAGHAYAAYEDLIAAFEDEHDVTVNLQVFQWDDMRTRLMADLQAGTVPDLVEEPGGWVQEFALTGDALPLTDYLASDGEAMGFPGDWHPFTVERNSLDGVVYGIQLHLTCVLPFYNVSMFDDAGITAPPTTWEEFLACAQELTTGDVYGFAANQDPSYANPWFTQNDVLLWDDAAALALSPTDAAVEALRFQGDLIHRHQVAPIPSNTGDYSGPQKLFSAGRAAMILTGPWDLEPIRTGSPDLEYAIIPALTGAVQATNSGGTSMFIPTNAANPDLAWQLMVALTALDTELAATEESAMCMPRISWGEDAAVQGNELVAPFATAMPYAVDFSADSRLTGKNADFTENFATMYQSVAFQDADAAAAVATFQDAMTQVMAR</sequence>
<keyword evidence="3" id="KW-0732">Signal</keyword>
<dbReference type="STRING" id="471853.Bcav_2603"/>
<dbReference type="PANTHER" id="PTHR30061">
    <property type="entry name" value="MALTOSE-BINDING PERIPLASMIC PROTEIN"/>
    <property type="match status" value="1"/>
</dbReference>